<gene>
    <name evidence="10" type="ORF">ALO81_04558</name>
</gene>
<evidence type="ECO:0000313" key="11">
    <source>
        <dbReference type="Proteomes" id="UP000050564"/>
    </source>
</evidence>
<evidence type="ECO:0000256" key="3">
    <source>
        <dbReference type="ARBA" id="ARBA00022475"/>
    </source>
</evidence>
<evidence type="ECO:0000256" key="8">
    <source>
        <dbReference type="SAM" id="MobiDB-lite"/>
    </source>
</evidence>
<dbReference type="PANTHER" id="PTHR30531">
    <property type="entry name" value="FLAGELLAR BIOSYNTHETIC PROTEIN FLHB"/>
    <property type="match status" value="1"/>
</dbReference>
<dbReference type="InterPro" id="IPR006135">
    <property type="entry name" value="T3SS_substrate_exporter"/>
</dbReference>
<feature type="transmembrane region" description="Helical" evidence="9">
    <location>
        <begin position="146"/>
        <end position="164"/>
    </location>
</feature>
<keyword evidence="3" id="KW-1003">Cell membrane</keyword>
<evidence type="ECO:0000256" key="4">
    <source>
        <dbReference type="ARBA" id="ARBA00022692"/>
    </source>
</evidence>
<accession>A0A0P9P1C7</accession>
<comment type="similarity">
    <text evidence="2">Belongs to the type III secretion exporter family.</text>
</comment>
<keyword evidence="6" id="KW-0843">Virulence</keyword>
<dbReference type="GO" id="GO:0009306">
    <property type="term" value="P:protein secretion"/>
    <property type="evidence" value="ECO:0007669"/>
    <property type="project" value="InterPro"/>
</dbReference>
<dbReference type="PANTHER" id="PTHR30531:SF14">
    <property type="entry name" value="SURFACE PRESENTATION OF ANTIGENS PROTEIN SPAS"/>
    <property type="match status" value="1"/>
</dbReference>
<name>A0A0P9P1C7_PSECA</name>
<dbReference type="Gene3D" id="6.10.250.2080">
    <property type="match status" value="1"/>
</dbReference>
<comment type="caution">
    <text evidence="10">The sequence shown here is derived from an EMBL/GenBank/DDBJ whole genome shotgun (WGS) entry which is preliminary data.</text>
</comment>
<dbReference type="SUPFAM" id="SSF160544">
    <property type="entry name" value="EscU C-terminal domain-like"/>
    <property type="match status" value="1"/>
</dbReference>
<reference evidence="10 11" key="1">
    <citation type="submission" date="2015-09" db="EMBL/GenBank/DDBJ databases">
        <title>Genome announcement of multiple Pseudomonas syringae strains.</title>
        <authorList>
            <person name="Thakur S."/>
            <person name="Wang P.W."/>
            <person name="Gong Y."/>
            <person name="Weir B.S."/>
            <person name="Guttman D.S."/>
        </authorList>
    </citation>
    <scope>NUCLEOTIDE SEQUENCE [LARGE SCALE GENOMIC DNA]</scope>
    <source>
        <strain evidence="10 11">ICMP2823</strain>
    </source>
</reference>
<dbReference type="EMBL" id="LJPX01000163">
    <property type="protein sequence ID" value="KPW78039.1"/>
    <property type="molecule type" value="Genomic_DNA"/>
</dbReference>
<proteinExistence type="inferred from homology"/>
<dbReference type="AlphaFoldDB" id="A0A0P9P1C7"/>
<dbReference type="NCBIfam" id="TIGR01404">
    <property type="entry name" value="FlhB_rel_III"/>
    <property type="match status" value="1"/>
</dbReference>
<evidence type="ECO:0000256" key="1">
    <source>
        <dbReference type="ARBA" id="ARBA00004651"/>
    </source>
</evidence>
<feature type="transmembrane region" description="Helical" evidence="9">
    <location>
        <begin position="171"/>
        <end position="189"/>
    </location>
</feature>
<protein>
    <submittedName>
        <fullName evidence="10">HrcU</fullName>
    </submittedName>
</protein>
<dbReference type="InterPro" id="IPR006307">
    <property type="entry name" value="BsaZ-like"/>
</dbReference>
<dbReference type="GO" id="GO:0005886">
    <property type="term" value="C:plasma membrane"/>
    <property type="evidence" value="ECO:0007669"/>
    <property type="project" value="UniProtKB-SubCell"/>
</dbReference>
<evidence type="ECO:0000313" key="10">
    <source>
        <dbReference type="EMBL" id="KPW78039.1"/>
    </source>
</evidence>
<evidence type="ECO:0000256" key="5">
    <source>
        <dbReference type="ARBA" id="ARBA00022989"/>
    </source>
</evidence>
<dbReference type="PRINTS" id="PR00950">
    <property type="entry name" value="TYPE3IMSPROT"/>
</dbReference>
<dbReference type="Proteomes" id="UP000050564">
    <property type="component" value="Unassembled WGS sequence"/>
</dbReference>
<evidence type="ECO:0000256" key="7">
    <source>
        <dbReference type="ARBA" id="ARBA00023136"/>
    </source>
</evidence>
<organism evidence="10 11">
    <name type="scientific">Pseudomonas cannabina</name>
    <dbReference type="NCBI Taxonomy" id="86840"/>
    <lineage>
        <taxon>Bacteria</taxon>
        <taxon>Pseudomonadati</taxon>
        <taxon>Pseudomonadota</taxon>
        <taxon>Gammaproteobacteria</taxon>
        <taxon>Pseudomonadales</taxon>
        <taxon>Pseudomonadaceae</taxon>
        <taxon>Pseudomonas</taxon>
    </lineage>
</organism>
<evidence type="ECO:0000256" key="9">
    <source>
        <dbReference type="SAM" id="Phobius"/>
    </source>
</evidence>
<feature type="compositionally biased region" description="Basic and acidic residues" evidence="8">
    <location>
        <begin position="13"/>
        <end position="30"/>
    </location>
</feature>
<dbReference type="PATRIC" id="fig|86840.3.peg.1723"/>
<dbReference type="Gene3D" id="3.40.1690.10">
    <property type="entry name" value="secretion proteins EscU"/>
    <property type="match status" value="1"/>
</dbReference>
<evidence type="ECO:0000256" key="2">
    <source>
        <dbReference type="ARBA" id="ARBA00010690"/>
    </source>
</evidence>
<feature type="region of interest" description="Disordered" evidence="8">
    <location>
        <begin position="1"/>
        <end position="31"/>
    </location>
</feature>
<evidence type="ECO:0000256" key="6">
    <source>
        <dbReference type="ARBA" id="ARBA00023026"/>
    </source>
</evidence>
<dbReference type="Pfam" id="PF01312">
    <property type="entry name" value="Bac_export_2"/>
    <property type="match status" value="1"/>
</dbReference>
<keyword evidence="4 9" id="KW-0812">Transmembrane</keyword>
<comment type="subcellular location">
    <subcellularLocation>
        <location evidence="1">Cell membrane</location>
        <topology evidence="1">Multi-pass membrane protein</topology>
    </subcellularLocation>
</comment>
<feature type="transmembrane region" description="Helical" evidence="9">
    <location>
        <begin position="195"/>
        <end position="214"/>
    </location>
</feature>
<keyword evidence="7 9" id="KW-0472">Membrane</keyword>
<sequence length="369" mass="40821">MAVRPAGASAVSEKTEKATPKQIRDAREKGQVGQSQDLGKLLVLMAVSELTLGLADESVNRLQALLALSFKGIDRSFLSAVERLTSEGLSVLISFTLCSVGLAMLMRLISSWVQIGFLFAPKALKIDINKINPFSHAKQMFSGQNITTLLLSILKAVAIGATLYSQVKPALGTLIILANSDLVTYWHALLELFRHILRVILGLLLVIAMADFALQKYFHAKKLRMSHEDIKKEHKQSEGDPHVKGHRRQLAHEILNQAPSAAPKPVEDADMLLVNPTHYAVALYYRPGETPLPLIHCKGEDDDALDLIAKARKAGIPVVQSIWLTRTLYRVKVGKYIPRPTLLAVGHIYKVVRQLEEVTDEIIQVEVEL</sequence>
<feature type="transmembrane region" description="Helical" evidence="9">
    <location>
        <begin position="89"/>
        <end position="109"/>
    </location>
</feature>
<keyword evidence="5 9" id="KW-1133">Transmembrane helix</keyword>
<dbReference type="InterPro" id="IPR029025">
    <property type="entry name" value="T3SS_substrate_exporter_C"/>
</dbReference>